<feature type="compositionally biased region" description="Low complexity" evidence="11">
    <location>
        <begin position="673"/>
        <end position="699"/>
    </location>
</feature>
<dbReference type="AlphaFoldDB" id="A0A1Y2ALC3"/>
<evidence type="ECO:0000256" key="9">
    <source>
        <dbReference type="ARBA" id="ARBA00023242"/>
    </source>
</evidence>
<dbReference type="InterPro" id="IPR018314">
    <property type="entry name" value="RsmB/NOL1/NOP2-like_CS"/>
</dbReference>
<organism evidence="13 14">
    <name type="scientific">Neocallimastix californiae</name>
    <dbReference type="NCBI Taxonomy" id="1754190"/>
    <lineage>
        <taxon>Eukaryota</taxon>
        <taxon>Fungi</taxon>
        <taxon>Fungi incertae sedis</taxon>
        <taxon>Chytridiomycota</taxon>
        <taxon>Chytridiomycota incertae sedis</taxon>
        <taxon>Neocallimastigomycetes</taxon>
        <taxon>Neocallimastigales</taxon>
        <taxon>Neocallimastigaceae</taxon>
        <taxon>Neocallimastix</taxon>
    </lineage>
</organism>
<dbReference type="InterPro" id="IPR023270">
    <property type="entry name" value="RCMT_NCL1"/>
</dbReference>
<name>A0A1Y2ALC3_9FUNG</name>
<keyword evidence="6 10" id="KW-0949">S-adenosyl-L-methionine</keyword>
<dbReference type="Pfam" id="PF01189">
    <property type="entry name" value="Methyltr_RsmB-F"/>
    <property type="match status" value="1"/>
</dbReference>
<evidence type="ECO:0000313" key="14">
    <source>
        <dbReference type="Proteomes" id="UP000193920"/>
    </source>
</evidence>
<evidence type="ECO:0000313" key="13">
    <source>
        <dbReference type="EMBL" id="ORY23379.1"/>
    </source>
</evidence>
<protein>
    <submittedName>
        <fullName evidence="13">S-adenosyl-L-methionine-dependent methyltransferase</fullName>
    </submittedName>
</protein>
<evidence type="ECO:0000259" key="12">
    <source>
        <dbReference type="PROSITE" id="PS51686"/>
    </source>
</evidence>
<keyword evidence="8 10" id="KW-0694">RNA-binding</keyword>
<evidence type="ECO:0000256" key="3">
    <source>
        <dbReference type="ARBA" id="ARBA00022555"/>
    </source>
</evidence>
<feature type="domain" description="SAM-dependent MTase RsmB/NOP-type" evidence="12">
    <location>
        <begin position="25"/>
        <end position="388"/>
    </location>
</feature>
<dbReference type="STRING" id="1754190.A0A1Y2ALC3"/>
<keyword evidence="7" id="KW-0819">tRNA processing</keyword>
<dbReference type="InterPro" id="IPR057285">
    <property type="entry name" value="Pre-PUA_NSUN2"/>
</dbReference>
<dbReference type="PROSITE" id="PS51686">
    <property type="entry name" value="SAM_MT_RSMB_NOP"/>
    <property type="match status" value="1"/>
</dbReference>
<comment type="similarity">
    <text evidence="2 10">Belongs to the class I-like SAM-binding methyltransferase superfamily. RsmB/NOP family.</text>
</comment>
<dbReference type="InterPro" id="IPR023267">
    <property type="entry name" value="RCMT"/>
</dbReference>
<dbReference type="GO" id="GO:0070301">
    <property type="term" value="P:cellular response to hydrogen peroxide"/>
    <property type="evidence" value="ECO:0007669"/>
    <property type="project" value="EnsemblFungi"/>
</dbReference>
<sequence length="699" mass="80066">MENADFENYYKGQNIIPDPEEFKEFMEALRRTLPVTFRITGSRSHCEELRDSMIRNHFSKFNSQEEISNKPQEIKWYPNGLGWQIPTSRTELRKSPETAAFHKFLVSETEIGNIYRQEAVSMIPPLLLNVEPHHYVIDMCAAPGSKTSQIIEALHSKDTGKVGSMPTGLVIANDADYNRSYMLVYQLKRLQSPSLIVTNHEAQFFPNIYVKNADKTFNVPVQFDRVLCDVPCSGDGTLRKNKMIWRSWSPRPGNGLHPLQKQIFIRGCQLLRVGGRIVYSTCSFNPVEDEAVVSAVLNECKGAIKLVDVSKELPGLIRRPGMTSWKCAGEGNVLYSSYDEVPEAEKSKFEETMFPPKNISELNIDRCLRIFPHLQDTGGFFVAVFEKVAPFGSLDLFEKRKTEKAQSKDVEMNIAKQDEEEINNVVESDSKRRKLDNTFQAHKELRIPEPSQNKNVKVFSIEQPFVFLPKDDPTIQNIKEYYGLSSQFPQEQWVVRSEGEKFRTVYFISDSVKSILNSEDSHRILVVNSGVKMFFRNEGDGTVKCKYRIVNEGLSTISPYLSDKRVISVTFNDLKVLLEEDYPHLLGFCDETKKALEELDQGSCLFRFIPSESDNNNDECLIRSKLELPVWKARTSVNLLMKKAEKRSLAWRLLGKELDEKKTRKSENEKLSSTEITSEQVSEQTTEQSSEQTLESQQE</sequence>
<evidence type="ECO:0000256" key="1">
    <source>
        <dbReference type="ARBA" id="ARBA00004123"/>
    </source>
</evidence>
<evidence type="ECO:0000256" key="8">
    <source>
        <dbReference type="ARBA" id="ARBA00022884"/>
    </source>
</evidence>
<feature type="compositionally biased region" description="Basic and acidic residues" evidence="11">
    <location>
        <begin position="661"/>
        <end position="672"/>
    </location>
</feature>
<comment type="caution">
    <text evidence="13">The sequence shown here is derived from an EMBL/GenBank/DDBJ whole genome shotgun (WGS) entry which is preliminary data.</text>
</comment>
<dbReference type="Proteomes" id="UP000193920">
    <property type="component" value="Unassembled WGS sequence"/>
</dbReference>
<evidence type="ECO:0000256" key="5">
    <source>
        <dbReference type="ARBA" id="ARBA00022679"/>
    </source>
</evidence>
<dbReference type="Gene3D" id="3.40.50.150">
    <property type="entry name" value="Vaccinia Virus protein VP39"/>
    <property type="match status" value="1"/>
</dbReference>
<feature type="binding site" evidence="10">
    <location>
        <position position="174"/>
    </location>
    <ligand>
        <name>S-adenosyl-L-methionine</name>
        <dbReference type="ChEBI" id="CHEBI:59789"/>
    </ligand>
</feature>
<dbReference type="Pfam" id="PF25378">
    <property type="entry name" value="PUA_NSUN2"/>
    <property type="match status" value="1"/>
</dbReference>
<feature type="binding site" evidence="10">
    <location>
        <begin position="140"/>
        <end position="146"/>
    </location>
    <ligand>
        <name>S-adenosyl-L-methionine</name>
        <dbReference type="ChEBI" id="CHEBI:59789"/>
    </ligand>
</feature>
<dbReference type="Pfam" id="PF25376">
    <property type="entry name" value="Pre-PUA_NSUN2"/>
    <property type="match status" value="1"/>
</dbReference>
<evidence type="ECO:0000256" key="6">
    <source>
        <dbReference type="ARBA" id="ARBA00022691"/>
    </source>
</evidence>
<keyword evidence="5 10" id="KW-0808">Transferase</keyword>
<feature type="region of interest" description="Disordered" evidence="11">
    <location>
        <begin position="661"/>
        <end position="699"/>
    </location>
</feature>
<dbReference type="InterPro" id="IPR049560">
    <property type="entry name" value="MeTrfase_RsmB-F_NOP2_cat"/>
</dbReference>
<evidence type="ECO:0000256" key="10">
    <source>
        <dbReference type="PROSITE-ProRule" id="PRU01023"/>
    </source>
</evidence>
<dbReference type="PRINTS" id="PR02011">
    <property type="entry name" value="RCMTNCL1"/>
</dbReference>
<feature type="active site" description="Nucleophile" evidence="10">
    <location>
        <position position="282"/>
    </location>
</feature>
<keyword evidence="3" id="KW-0820">tRNA-binding</keyword>
<dbReference type="PANTHER" id="PTHR22808">
    <property type="entry name" value="NCL1 YEAST -RELATED NOL1/NOP2/FMU SUN DOMAIN-CONTAINING"/>
    <property type="match status" value="1"/>
</dbReference>
<keyword evidence="9" id="KW-0539">Nucleus</keyword>
<dbReference type="EMBL" id="MCOG01000234">
    <property type="protein sequence ID" value="ORY23379.1"/>
    <property type="molecule type" value="Genomic_DNA"/>
</dbReference>
<dbReference type="GO" id="GO:0005737">
    <property type="term" value="C:cytoplasm"/>
    <property type="evidence" value="ECO:0007669"/>
    <property type="project" value="TreeGrafter"/>
</dbReference>
<accession>A0A1Y2ALC3</accession>
<dbReference type="GO" id="GO:0005634">
    <property type="term" value="C:nucleus"/>
    <property type="evidence" value="ECO:0007669"/>
    <property type="project" value="UniProtKB-SubCell"/>
</dbReference>
<dbReference type="GO" id="GO:0000049">
    <property type="term" value="F:tRNA binding"/>
    <property type="evidence" value="ECO:0007669"/>
    <property type="project" value="UniProtKB-KW"/>
</dbReference>
<keyword evidence="14" id="KW-1185">Reference proteome</keyword>
<comment type="subcellular location">
    <subcellularLocation>
        <location evidence="1">Nucleus</location>
    </subcellularLocation>
</comment>
<keyword evidence="4 10" id="KW-0489">Methyltransferase</keyword>
<dbReference type="InterPro" id="IPR029063">
    <property type="entry name" value="SAM-dependent_MTases_sf"/>
</dbReference>
<dbReference type="SUPFAM" id="SSF53335">
    <property type="entry name" value="S-adenosyl-L-methionine-dependent methyltransferases"/>
    <property type="match status" value="1"/>
</dbReference>
<dbReference type="PANTHER" id="PTHR22808:SF1">
    <property type="entry name" value="RNA CYTOSINE-C(5)-METHYLTRANSFERASE NSUN2-RELATED"/>
    <property type="match status" value="1"/>
</dbReference>
<evidence type="ECO:0000256" key="2">
    <source>
        <dbReference type="ARBA" id="ARBA00007494"/>
    </source>
</evidence>
<dbReference type="PROSITE" id="PS01153">
    <property type="entry name" value="NOL1_NOP2_SUN"/>
    <property type="match status" value="1"/>
</dbReference>
<dbReference type="InterPro" id="IPR057286">
    <property type="entry name" value="PUA_NSUN2"/>
</dbReference>
<proteinExistence type="inferred from homology"/>
<feature type="binding site" evidence="10">
    <location>
        <position position="229"/>
    </location>
    <ligand>
        <name>S-adenosyl-L-methionine</name>
        <dbReference type="ChEBI" id="CHEBI:59789"/>
    </ligand>
</feature>
<evidence type="ECO:0000256" key="4">
    <source>
        <dbReference type="ARBA" id="ARBA00022603"/>
    </source>
</evidence>
<dbReference type="OrthoDB" id="6093671at2759"/>
<gene>
    <name evidence="13" type="ORF">LY90DRAFT_389838</name>
</gene>
<dbReference type="GO" id="GO:0002127">
    <property type="term" value="P:tRNA wobble base cytosine methylation"/>
    <property type="evidence" value="ECO:0007669"/>
    <property type="project" value="EnsemblFungi"/>
</dbReference>
<reference evidence="13 14" key="1">
    <citation type="submission" date="2016-08" db="EMBL/GenBank/DDBJ databases">
        <title>A Parts List for Fungal Cellulosomes Revealed by Comparative Genomics.</title>
        <authorList>
            <consortium name="DOE Joint Genome Institute"/>
            <person name="Haitjema C.H."/>
            <person name="Gilmore S.P."/>
            <person name="Henske J.K."/>
            <person name="Solomon K.V."/>
            <person name="De Groot R."/>
            <person name="Kuo A."/>
            <person name="Mondo S.J."/>
            <person name="Salamov A.A."/>
            <person name="Labutti K."/>
            <person name="Zhao Z."/>
            <person name="Chiniquy J."/>
            <person name="Barry K."/>
            <person name="Brewer H.M."/>
            <person name="Purvine S.O."/>
            <person name="Wright A.T."/>
            <person name="Boxma B."/>
            <person name="Van Alen T."/>
            <person name="Hackstein J.H."/>
            <person name="Baker S.E."/>
            <person name="Grigoriev I.V."/>
            <person name="O'Malley M.A."/>
        </authorList>
    </citation>
    <scope>NUCLEOTIDE SEQUENCE [LARGE SCALE GENOMIC DNA]</scope>
    <source>
        <strain evidence="13 14">G1</strain>
    </source>
</reference>
<comment type="caution">
    <text evidence="10">Lacks conserved residue(s) required for the propagation of feature annotation.</text>
</comment>
<dbReference type="InterPro" id="IPR001678">
    <property type="entry name" value="MeTrfase_RsmB-F_NOP2_dom"/>
</dbReference>
<evidence type="ECO:0000256" key="11">
    <source>
        <dbReference type="SAM" id="MobiDB-lite"/>
    </source>
</evidence>
<evidence type="ECO:0000256" key="7">
    <source>
        <dbReference type="ARBA" id="ARBA00022694"/>
    </source>
</evidence>
<dbReference type="GO" id="GO:0016428">
    <property type="term" value="F:tRNA (cytidine-5-)-methyltransferase activity"/>
    <property type="evidence" value="ECO:0007669"/>
    <property type="project" value="EnsemblFungi"/>
</dbReference>
<dbReference type="PRINTS" id="PR02008">
    <property type="entry name" value="RCMTFAMILY"/>
</dbReference>